<name>J3NRG2_GAET3</name>
<dbReference type="Proteomes" id="UP000006039">
    <property type="component" value="Unassembled WGS sequence"/>
</dbReference>
<sequence length="160" mass="16515">MGRNVPRGAAAAAAAVRRGERQTRRNQSLCVLRFSEHPPPQDGAASKGKAHVIADKLRSRTGCLVYIQRQVRDAGDICADGEHWTKKPAQAAAESAAGGHTALLVGGVVPKARRPMGGHGAAAAAAANPERREARASGPTRTVLGADASDRSATARVGTL</sequence>
<evidence type="ECO:0000313" key="3">
    <source>
        <dbReference type="EnsemblFungi" id="EJT78768"/>
    </source>
</evidence>
<dbReference type="VEuPathDB" id="FungiDB:GGTG_03866"/>
<reference evidence="3" key="4">
    <citation type="journal article" date="2015" name="G3 (Bethesda)">
        <title>Genome sequences of three phytopathogenic species of the Magnaporthaceae family of fungi.</title>
        <authorList>
            <person name="Okagaki L.H."/>
            <person name="Nunes C.C."/>
            <person name="Sailsbery J."/>
            <person name="Clay B."/>
            <person name="Brown D."/>
            <person name="John T."/>
            <person name="Oh Y."/>
            <person name="Young N."/>
            <person name="Fitzgerald M."/>
            <person name="Haas B.J."/>
            <person name="Zeng Q."/>
            <person name="Young S."/>
            <person name="Adiconis X."/>
            <person name="Fan L."/>
            <person name="Levin J.Z."/>
            <person name="Mitchell T.K."/>
            <person name="Okubara P.A."/>
            <person name="Farman M.L."/>
            <person name="Kohn L.M."/>
            <person name="Birren B."/>
            <person name="Ma L.-J."/>
            <person name="Dean R.A."/>
        </authorList>
    </citation>
    <scope>NUCLEOTIDE SEQUENCE</scope>
    <source>
        <strain evidence="3">R3-111a-1</strain>
    </source>
</reference>
<feature type="region of interest" description="Disordered" evidence="1">
    <location>
        <begin position="115"/>
        <end position="160"/>
    </location>
</feature>
<dbReference type="HOGENOM" id="CLU_1652250_0_0_1"/>
<reference evidence="2" key="2">
    <citation type="submission" date="2010-07" db="EMBL/GenBank/DDBJ databases">
        <authorList>
            <consortium name="The Broad Institute Genome Sequencing Platform"/>
            <consortium name="Broad Institute Genome Sequencing Center for Infectious Disease"/>
            <person name="Ma L.-J."/>
            <person name="Dead R."/>
            <person name="Young S."/>
            <person name="Zeng Q."/>
            <person name="Koehrsen M."/>
            <person name="Alvarado L."/>
            <person name="Berlin A."/>
            <person name="Chapman S.B."/>
            <person name="Chen Z."/>
            <person name="Freedman E."/>
            <person name="Gellesch M."/>
            <person name="Goldberg J."/>
            <person name="Griggs A."/>
            <person name="Gujja S."/>
            <person name="Heilman E.R."/>
            <person name="Heiman D."/>
            <person name="Hepburn T."/>
            <person name="Howarth C."/>
            <person name="Jen D."/>
            <person name="Larson L."/>
            <person name="Mehta T."/>
            <person name="Neiman D."/>
            <person name="Pearson M."/>
            <person name="Roberts A."/>
            <person name="Saif S."/>
            <person name="Shea T."/>
            <person name="Shenoy N."/>
            <person name="Sisk P."/>
            <person name="Stolte C."/>
            <person name="Sykes S."/>
            <person name="Walk T."/>
            <person name="White J."/>
            <person name="Yandava C."/>
            <person name="Haas B."/>
            <person name="Nusbaum C."/>
            <person name="Birren B."/>
        </authorList>
    </citation>
    <scope>NUCLEOTIDE SEQUENCE</scope>
    <source>
        <strain evidence="2">R3-111a-1</strain>
    </source>
</reference>
<organism evidence="2">
    <name type="scientific">Gaeumannomyces tritici (strain R3-111a-1)</name>
    <name type="common">Wheat and barley take-all root rot fungus</name>
    <name type="synonym">Gaeumannomyces graminis var. tritici</name>
    <dbReference type="NCBI Taxonomy" id="644352"/>
    <lineage>
        <taxon>Eukaryota</taxon>
        <taxon>Fungi</taxon>
        <taxon>Dikarya</taxon>
        <taxon>Ascomycota</taxon>
        <taxon>Pezizomycotina</taxon>
        <taxon>Sordariomycetes</taxon>
        <taxon>Sordariomycetidae</taxon>
        <taxon>Magnaporthales</taxon>
        <taxon>Magnaporthaceae</taxon>
        <taxon>Gaeumannomyces</taxon>
    </lineage>
</organism>
<reference evidence="2" key="3">
    <citation type="submission" date="2010-09" db="EMBL/GenBank/DDBJ databases">
        <title>Annotation of Gaeumannomyces graminis var. tritici R3-111a-1.</title>
        <authorList>
            <consortium name="The Broad Institute Genome Sequencing Platform"/>
            <person name="Ma L.-J."/>
            <person name="Dead R."/>
            <person name="Young S.K."/>
            <person name="Zeng Q."/>
            <person name="Gargeya S."/>
            <person name="Fitzgerald M."/>
            <person name="Haas B."/>
            <person name="Abouelleil A."/>
            <person name="Alvarado L."/>
            <person name="Arachchi H.M."/>
            <person name="Berlin A."/>
            <person name="Brown A."/>
            <person name="Chapman S.B."/>
            <person name="Chen Z."/>
            <person name="Dunbar C."/>
            <person name="Freedman E."/>
            <person name="Gearin G."/>
            <person name="Gellesch M."/>
            <person name="Goldberg J."/>
            <person name="Griggs A."/>
            <person name="Gujja S."/>
            <person name="Heiman D."/>
            <person name="Howarth C."/>
            <person name="Larson L."/>
            <person name="Lui A."/>
            <person name="MacDonald P.J.P."/>
            <person name="Mehta T."/>
            <person name="Montmayeur A."/>
            <person name="Murphy C."/>
            <person name="Neiman D."/>
            <person name="Pearson M."/>
            <person name="Priest M."/>
            <person name="Roberts A."/>
            <person name="Saif S."/>
            <person name="Shea T."/>
            <person name="Shenoy N."/>
            <person name="Sisk P."/>
            <person name="Stolte C."/>
            <person name="Sykes S."/>
            <person name="Yandava C."/>
            <person name="Wortman J."/>
            <person name="Nusbaum C."/>
            <person name="Birren B."/>
        </authorList>
    </citation>
    <scope>NUCLEOTIDE SEQUENCE</scope>
    <source>
        <strain evidence="2">R3-111a-1</strain>
    </source>
</reference>
<evidence type="ECO:0000313" key="2">
    <source>
        <dbReference type="EMBL" id="EJT78768.1"/>
    </source>
</evidence>
<keyword evidence="4" id="KW-1185">Reference proteome</keyword>
<protein>
    <submittedName>
        <fullName evidence="2 3">Uncharacterized protein</fullName>
    </submittedName>
</protein>
<accession>J3NRG2</accession>
<gene>
    <name evidence="3" type="primary">20344324</name>
    <name evidence="2" type="ORF">GGTG_03866</name>
</gene>
<proteinExistence type="predicted"/>
<dbReference type="EnsemblFungi" id="EJT78768">
    <property type="protein sequence ID" value="EJT78768"/>
    <property type="gene ID" value="GGTG_03866"/>
</dbReference>
<evidence type="ECO:0000313" key="4">
    <source>
        <dbReference type="Proteomes" id="UP000006039"/>
    </source>
</evidence>
<evidence type="ECO:0000256" key="1">
    <source>
        <dbReference type="SAM" id="MobiDB-lite"/>
    </source>
</evidence>
<dbReference type="EMBL" id="GL385396">
    <property type="protein sequence ID" value="EJT78768.1"/>
    <property type="molecule type" value="Genomic_DNA"/>
</dbReference>
<reference evidence="4" key="1">
    <citation type="submission" date="2010-07" db="EMBL/GenBank/DDBJ databases">
        <title>The genome sequence of Gaeumannomyces graminis var. tritici strain R3-111a-1.</title>
        <authorList>
            <consortium name="The Broad Institute Genome Sequencing Platform"/>
            <person name="Ma L.-J."/>
            <person name="Dead R."/>
            <person name="Young S."/>
            <person name="Zeng Q."/>
            <person name="Koehrsen M."/>
            <person name="Alvarado L."/>
            <person name="Berlin A."/>
            <person name="Chapman S.B."/>
            <person name="Chen Z."/>
            <person name="Freedman E."/>
            <person name="Gellesch M."/>
            <person name="Goldberg J."/>
            <person name="Griggs A."/>
            <person name="Gujja S."/>
            <person name="Heilman E.R."/>
            <person name="Heiman D."/>
            <person name="Hepburn T."/>
            <person name="Howarth C."/>
            <person name="Jen D."/>
            <person name="Larson L."/>
            <person name="Mehta T."/>
            <person name="Neiman D."/>
            <person name="Pearson M."/>
            <person name="Roberts A."/>
            <person name="Saif S."/>
            <person name="Shea T."/>
            <person name="Shenoy N."/>
            <person name="Sisk P."/>
            <person name="Stolte C."/>
            <person name="Sykes S."/>
            <person name="Walk T."/>
            <person name="White J."/>
            <person name="Yandava C."/>
            <person name="Haas B."/>
            <person name="Nusbaum C."/>
            <person name="Birren B."/>
        </authorList>
    </citation>
    <scope>NUCLEOTIDE SEQUENCE [LARGE SCALE GENOMIC DNA]</scope>
    <source>
        <strain evidence="4">R3-111a-1</strain>
    </source>
</reference>
<feature type="region of interest" description="Disordered" evidence="1">
    <location>
        <begin position="1"/>
        <end position="24"/>
    </location>
</feature>
<reference evidence="3" key="5">
    <citation type="submission" date="2018-04" db="UniProtKB">
        <authorList>
            <consortium name="EnsemblFungi"/>
        </authorList>
    </citation>
    <scope>IDENTIFICATION</scope>
    <source>
        <strain evidence="3">R3-111a-1</strain>
    </source>
</reference>
<dbReference type="AlphaFoldDB" id="J3NRG2"/>
<dbReference type="RefSeq" id="XP_009219913.1">
    <property type="nucleotide sequence ID" value="XM_009221649.1"/>
</dbReference>
<dbReference type="GeneID" id="20344324"/>